<dbReference type="STRING" id="1642647.PSM36_3362"/>
<dbReference type="KEGG" id="psac:PSM36_3362"/>
<dbReference type="PANTHER" id="PTHR31084">
    <property type="entry name" value="ALPHA-L-FUCOSIDASE 2"/>
    <property type="match status" value="1"/>
</dbReference>
<organism evidence="4 5">
    <name type="scientific">Proteiniphilum saccharofermentans</name>
    <dbReference type="NCBI Taxonomy" id="1642647"/>
    <lineage>
        <taxon>Bacteria</taxon>
        <taxon>Pseudomonadati</taxon>
        <taxon>Bacteroidota</taxon>
        <taxon>Bacteroidia</taxon>
        <taxon>Bacteroidales</taxon>
        <taxon>Dysgonomonadaceae</taxon>
        <taxon>Proteiniphilum</taxon>
    </lineage>
</organism>
<dbReference type="EMBL" id="LT605205">
    <property type="protein sequence ID" value="SCD22147.1"/>
    <property type="molecule type" value="Genomic_DNA"/>
</dbReference>
<evidence type="ECO:0000259" key="2">
    <source>
        <dbReference type="Pfam" id="PF21307"/>
    </source>
</evidence>
<protein>
    <submittedName>
        <fullName evidence="4">Alpha-L-fucosidase</fullName>
        <ecNumber evidence="4">3.2.1.51</ecNumber>
    </submittedName>
</protein>
<evidence type="ECO:0000259" key="1">
    <source>
        <dbReference type="Pfam" id="PF14498"/>
    </source>
</evidence>
<dbReference type="AlphaFoldDB" id="A0A1R3TC06"/>
<keyword evidence="4" id="KW-0326">Glycosidase</keyword>
<dbReference type="Proteomes" id="UP000187464">
    <property type="component" value="Chromosome I"/>
</dbReference>
<feature type="domain" description="Glycosyl hydrolase family 95 catalytic" evidence="3">
    <location>
        <begin position="303"/>
        <end position="713"/>
    </location>
</feature>
<evidence type="ECO:0000259" key="3">
    <source>
        <dbReference type="Pfam" id="PF22124"/>
    </source>
</evidence>
<dbReference type="Pfam" id="PF21307">
    <property type="entry name" value="Glyco_hydro_95_C"/>
    <property type="match status" value="1"/>
</dbReference>
<proteinExistence type="predicted"/>
<gene>
    <name evidence="4" type="ORF">PSM36_3362</name>
</gene>
<dbReference type="GO" id="GO:0005975">
    <property type="term" value="P:carbohydrate metabolic process"/>
    <property type="evidence" value="ECO:0007669"/>
    <property type="project" value="InterPro"/>
</dbReference>
<dbReference type="PIRSF" id="PIRSF007663">
    <property type="entry name" value="UCP007663"/>
    <property type="match status" value="1"/>
</dbReference>
<dbReference type="Pfam" id="PF14498">
    <property type="entry name" value="Glyco_hyd_65N_2"/>
    <property type="match status" value="1"/>
</dbReference>
<dbReference type="Gene3D" id="1.50.10.10">
    <property type="match status" value="1"/>
</dbReference>
<sequence length="812" mass="90617">MNIIALKKTPFLLLIVLSVLLIQCATRDTISQKLVMRYNAPAAVWEETLPLGNGRIGMMPDGGIDTERIVLNDITMWSGSEDSAAFNPEAINYLPEIRELLLSGRNLEAQELMYRHFRCGGQGSAFGNGKDAPYGSFQMLGDLHINYRYPQTDSVSFYERTLSLNDAVATTQFIRNGITYTREYFASHAHDVLVIRLTADQKKSVSFEVNLSRPERATGFIKEDRLYMEGQLNDGYNGENGVRYLTQLEIVNNGGNLVSSGNALSLSDADEAVILISTATDMLDKNHISTVEQLSVQAKSKYYDQLKYAHIDSYKEKFDRVALNLGKQDNITPTDERLIRFQADDDPAFAALYFQYGRYLMICGARESNLPLNLQGLWANQVQTPWNGDYHLNINLQMNYWPVEVCNLSELNKPLIDLTTSLVPSGEKTAQTFYGAEGWVAHMMTNPWQFTAPGEHASWGATNTGGAWLCQHLWEHYAFTQDRAYLESIYPVLTGAADFFLSSMIREPKHGWLVTAPSSSPENAFYLPGKKEAVYVCMGPTMDVQIIKELFTNILFAAEILGINDETTAKIRETIPQLPPMQISPDGHLQEWLEDYEEVDPQHRHVSHLYGLHPSNQISPVTTPDLAEAARKTLNRRGDAGTGWSRAWKVNFWARLHDGNRAYKLLKSLLEPTSGNEVKMSSGGGTYPNLFCAHPPFQIDGNFGGTAGIAEMLIQSQDGYIHLLPALPARWTNGSFKGLCVRGGAEVGATWKDGKITKLTLEAKTNNTFRLKVPDHAIAIKKNGKELSVENGFVPIGMKIGEKLDLDVIYPA</sequence>
<dbReference type="Pfam" id="PF22124">
    <property type="entry name" value="Glyco_hydro_95_cat"/>
    <property type="match status" value="1"/>
</dbReference>
<keyword evidence="4" id="KW-0378">Hydrolase</keyword>
<dbReference type="InterPro" id="IPR054363">
    <property type="entry name" value="GH95_cat"/>
</dbReference>
<evidence type="ECO:0000313" key="4">
    <source>
        <dbReference type="EMBL" id="SCD22147.1"/>
    </source>
</evidence>
<keyword evidence="5" id="KW-1185">Reference proteome</keyword>
<dbReference type="InterPro" id="IPR016518">
    <property type="entry name" value="Alpha-L-fucosidase"/>
</dbReference>
<dbReference type="GO" id="GO:0004560">
    <property type="term" value="F:alpha-L-fucosidase activity"/>
    <property type="evidence" value="ECO:0007669"/>
    <property type="project" value="UniProtKB-EC"/>
</dbReference>
<feature type="domain" description="Alpha fucosidase A-like C-terminal" evidence="2">
    <location>
        <begin position="715"/>
        <end position="790"/>
    </location>
</feature>
<evidence type="ECO:0000313" key="5">
    <source>
        <dbReference type="Proteomes" id="UP000187464"/>
    </source>
</evidence>
<name>A0A1R3TC06_9BACT</name>
<dbReference type="SUPFAM" id="SSF48208">
    <property type="entry name" value="Six-hairpin glycosidases"/>
    <property type="match status" value="1"/>
</dbReference>
<reference evidence="4 5" key="1">
    <citation type="submission" date="2016-08" db="EMBL/GenBank/DDBJ databases">
        <authorList>
            <person name="Seilhamer J.J."/>
        </authorList>
    </citation>
    <scope>NUCLEOTIDE SEQUENCE [LARGE SCALE GENOMIC DNA]</scope>
    <source>
        <strain evidence="4">M3/6</strain>
    </source>
</reference>
<dbReference type="EC" id="3.2.1.51" evidence="4"/>
<dbReference type="RefSeq" id="WP_076931838.1">
    <property type="nucleotide sequence ID" value="NZ_LT605205.1"/>
</dbReference>
<accession>A0A1R3TC06</accession>
<dbReference type="PANTHER" id="PTHR31084:SF0">
    <property type="entry name" value="ALPHA-L-FUCOSIDASE 2"/>
    <property type="match status" value="1"/>
</dbReference>
<dbReference type="InterPro" id="IPR049053">
    <property type="entry name" value="AFCA-like_C"/>
</dbReference>
<feature type="domain" description="Glycosyl hydrolase family 95 N-terminal" evidence="1">
    <location>
        <begin position="36"/>
        <end position="282"/>
    </location>
</feature>
<dbReference type="InterPro" id="IPR027414">
    <property type="entry name" value="GH95_N_dom"/>
</dbReference>
<dbReference type="InterPro" id="IPR012341">
    <property type="entry name" value="6hp_glycosidase-like_sf"/>
</dbReference>
<dbReference type="InterPro" id="IPR008928">
    <property type="entry name" value="6-hairpin_glycosidase_sf"/>
</dbReference>